<evidence type="ECO:0000256" key="6">
    <source>
        <dbReference type="ARBA" id="ARBA00023015"/>
    </source>
</evidence>
<evidence type="ECO:0000256" key="3">
    <source>
        <dbReference type="ARBA" id="ARBA00022490"/>
    </source>
</evidence>
<evidence type="ECO:0000256" key="7">
    <source>
        <dbReference type="ARBA" id="ARBA00023125"/>
    </source>
</evidence>
<dbReference type="KEGG" id="ssun:H9Q77_15265"/>
<feature type="domain" description="Response regulatory" evidence="12">
    <location>
        <begin position="3"/>
        <end position="120"/>
    </location>
</feature>
<dbReference type="SMART" id="SM00342">
    <property type="entry name" value="HTH_ARAC"/>
    <property type="match status" value="1"/>
</dbReference>
<dbReference type="SUPFAM" id="SSF52172">
    <property type="entry name" value="CheY-like"/>
    <property type="match status" value="1"/>
</dbReference>
<dbReference type="Pfam" id="PF00072">
    <property type="entry name" value="Response_reg"/>
    <property type="match status" value="1"/>
</dbReference>
<dbReference type="GO" id="GO:0000160">
    <property type="term" value="P:phosphorelay signal transduction system"/>
    <property type="evidence" value="ECO:0007669"/>
    <property type="project" value="UniProtKB-KW"/>
</dbReference>
<dbReference type="CDD" id="cd17536">
    <property type="entry name" value="REC_YesN-like"/>
    <property type="match status" value="1"/>
</dbReference>
<protein>
    <recommendedName>
        <fullName evidence="2">Stage 0 sporulation protein A homolog</fullName>
    </recommendedName>
</protein>
<dbReference type="PROSITE" id="PS50110">
    <property type="entry name" value="RESPONSE_REGULATORY"/>
    <property type="match status" value="1"/>
</dbReference>
<dbReference type="InterPro" id="IPR051552">
    <property type="entry name" value="HptR"/>
</dbReference>
<feature type="domain" description="HTH araC/xylS-type" evidence="11">
    <location>
        <begin position="158"/>
        <end position="256"/>
    </location>
</feature>
<keyword evidence="4 10" id="KW-0597">Phosphoprotein</keyword>
<evidence type="ECO:0000256" key="4">
    <source>
        <dbReference type="ARBA" id="ARBA00022553"/>
    </source>
</evidence>
<dbReference type="PRINTS" id="PR00032">
    <property type="entry name" value="HTHARAC"/>
</dbReference>
<dbReference type="RefSeq" id="WP_249326099.1">
    <property type="nucleotide sequence ID" value="NZ_CP060633.1"/>
</dbReference>
<dbReference type="AlphaFoldDB" id="A0A7G9FV04"/>
<organism evidence="13 14">
    <name type="scientific">Simiaoa sunii</name>
    <dbReference type="NCBI Taxonomy" id="2763672"/>
    <lineage>
        <taxon>Bacteria</taxon>
        <taxon>Bacillati</taxon>
        <taxon>Bacillota</taxon>
        <taxon>Clostridia</taxon>
        <taxon>Lachnospirales</taxon>
        <taxon>Lachnospiraceae</taxon>
        <taxon>Simiaoa</taxon>
    </lineage>
</organism>
<feature type="modified residue" description="4-aspartylphosphate" evidence="10">
    <location>
        <position position="55"/>
    </location>
</feature>
<dbReference type="InterPro" id="IPR011006">
    <property type="entry name" value="CheY-like_superfamily"/>
</dbReference>
<dbReference type="GO" id="GO:0005737">
    <property type="term" value="C:cytoplasm"/>
    <property type="evidence" value="ECO:0007669"/>
    <property type="project" value="UniProtKB-SubCell"/>
</dbReference>
<dbReference type="GO" id="GO:0043565">
    <property type="term" value="F:sequence-specific DNA binding"/>
    <property type="evidence" value="ECO:0007669"/>
    <property type="project" value="InterPro"/>
</dbReference>
<evidence type="ECO:0000259" key="11">
    <source>
        <dbReference type="PROSITE" id="PS01124"/>
    </source>
</evidence>
<dbReference type="PANTHER" id="PTHR42713:SF3">
    <property type="entry name" value="TRANSCRIPTIONAL REGULATORY PROTEIN HPTR"/>
    <property type="match status" value="1"/>
</dbReference>
<dbReference type="SUPFAM" id="SSF46689">
    <property type="entry name" value="Homeodomain-like"/>
    <property type="match status" value="2"/>
</dbReference>
<dbReference type="PROSITE" id="PS00041">
    <property type="entry name" value="HTH_ARAC_FAMILY_1"/>
    <property type="match status" value="1"/>
</dbReference>
<evidence type="ECO:0000256" key="10">
    <source>
        <dbReference type="PROSITE-ProRule" id="PRU00169"/>
    </source>
</evidence>
<keyword evidence="7" id="KW-0238">DNA-binding</keyword>
<dbReference type="InterPro" id="IPR018060">
    <property type="entry name" value="HTH_AraC"/>
</dbReference>
<keyword evidence="6" id="KW-0805">Transcription regulation</keyword>
<keyword evidence="5" id="KW-0902">Two-component regulatory system</keyword>
<gene>
    <name evidence="13" type="ORF">H9Q77_15265</name>
</gene>
<dbReference type="EMBL" id="CP060633">
    <property type="protein sequence ID" value="QNM02386.1"/>
    <property type="molecule type" value="Genomic_DNA"/>
</dbReference>
<proteinExistence type="predicted"/>
<dbReference type="Gene3D" id="3.40.50.2300">
    <property type="match status" value="1"/>
</dbReference>
<dbReference type="GO" id="GO:0003700">
    <property type="term" value="F:DNA-binding transcription factor activity"/>
    <property type="evidence" value="ECO:0007669"/>
    <property type="project" value="InterPro"/>
</dbReference>
<dbReference type="InterPro" id="IPR001789">
    <property type="entry name" value="Sig_transdc_resp-reg_receiver"/>
</dbReference>
<dbReference type="Pfam" id="PF12833">
    <property type="entry name" value="HTH_18"/>
    <property type="match status" value="1"/>
</dbReference>
<comment type="function">
    <text evidence="9">May play the central regulatory role in sporulation. It may be an element of the effector pathway responsible for the activation of sporulation genes in response to nutritional stress. Spo0A may act in concert with spo0H (a sigma factor) to control the expression of some genes that are critical to the sporulation process.</text>
</comment>
<keyword evidence="3" id="KW-0963">Cytoplasm</keyword>
<sequence>MYKVVIIDDEPLIVEGLSRSIPWERWNCKVVGFGYNGIEGMEVIRREKPAIVISDISMPKMDGLTMIAGLKSEFPYMQVSILTGYREFTYAQEAIRLGVSAFLLKPSKMDELYEAIENMTEKLKLFHIEEEQPEAVTEEAEEEDSVLYNSEANNFVVTKALEYIKEHSRERIQLADVADHCYVSQWHLSKLLNKHTGENFSVALNKARIAEAKELLQDPSRRIYDIAEEVGFQDLAHFSRVFKKLEGISANEYRNTLS</sequence>
<evidence type="ECO:0000256" key="5">
    <source>
        <dbReference type="ARBA" id="ARBA00023012"/>
    </source>
</evidence>
<evidence type="ECO:0000256" key="1">
    <source>
        <dbReference type="ARBA" id="ARBA00004496"/>
    </source>
</evidence>
<evidence type="ECO:0000313" key="13">
    <source>
        <dbReference type="EMBL" id="QNM02386.1"/>
    </source>
</evidence>
<evidence type="ECO:0000259" key="12">
    <source>
        <dbReference type="PROSITE" id="PS50110"/>
    </source>
</evidence>
<accession>A0A7G9FV04</accession>
<evidence type="ECO:0000256" key="2">
    <source>
        <dbReference type="ARBA" id="ARBA00018672"/>
    </source>
</evidence>
<dbReference type="Proteomes" id="UP000515981">
    <property type="component" value="Chromosome"/>
</dbReference>
<dbReference type="SMART" id="SM00448">
    <property type="entry name" value="REC"/>
    <property type="match status" value="1"/>
</dbReference>
<evidence type="ECO:0000256" key="8">
    <source>
        <dbReference type="ARBA" id="ARBA00023163"/>
    </source>
</evidence>
<dbReference type="Gene3D" id="1.10.10.60">
    <property type="entry name" value="Homeodomain-like"/>
    <property type="match status" value="2"/>
</dbReference>
<name>A0A7G9FV04_9FIRM</name>
<evidence type="ECO:0000313" key="14">
    <source>
        <dbReference type="Proteomes" id="UP000515981"/>
    </source>
</evidence>
<comment type="subcellular location">
    <subcellularLocation>
        <location evidence="1">Cytoplasm</location>
    </subcellularLocation>
</comment>
<dbReference type="InterPro" id="IPR020449">
    <property type="entry name" value="Tscrpt_reg_AraC-type_HTH"/>
</dbReference>
<reference evidence="13 14" key="1">
    <citation type="submission" date="2020-08" db="EMBL/GenBank/DDBJ databases">
        <authorList>
            <person name="Liu C."/>
            <person name="Sun Q."/>
        </authorList>
    </citation>
    <scope>NUCLEOTIDE SEQUENCE [LARGE SCALE GENOMIC DNA]</scope>
    <source>
        <strain evidence="13 14">NSJ-8</strain>
    </source>
</reference>
<dbReference type="PANTHER" id="PTHR42713">
    <property type="entry name" value="HISTIDINE KINASE-RELATED"/>
    <property type="match status" value="1"/>
</dbReference>
<dbReference type="InterPro" id="IPR009057">
    <property type="entry name" value="Homeodomain-like_sf"/>
</dbReference>
<keyword evidence="8" id="KW-0804">Transcription</keyword>
<keyword evidence="14" id="KW-1185">Reference proteome</keyword>
<dbReference type="PROSITE" id="PS01124">
    <property type="entry name" value="HTH_ARAC_FAMILY_2"/>
    <property type="match status" value="1"/>
</dbReference>
<evidence type="ECO:0000256" key="9">
    <source>
        <dbReference type="ARBA" id="ARBA00024867"/>
    </source>
</evidence>
<dbReference type="InterPro" id="IPR018062">
    <property type="entry name" value="HTH_AraC-typ_CS"/>
</dbReference>